<protein>
    <submittedName>
        <fullName evidence="2">Uncharacterized protein</fullName>
    </submittedName>
</protein>
<dbReference type="Proteomes" id="UP001490365">
    <property type="component" value="Unassembled WGS sequence"/>
</dbReference>
<dbReference type="EMBL" id="JBEOZM010000082">
    <property type="protein sequence ID" value="MER6274682.1"/>
    <property type="molecule type" value="Genomic_DNA"/>
</dbReference>
<evidence type="ECO:0000256" key="1">
    <source>
        <dbReference type="SAM" id="MobiDB-lite"/>
    </source>
</evidence>
<gene>
    <name evidence="2" type="ORF">ABT211_46900</name>
</gene>
<reference evidence="2 3" key="1">
    <citation type="submission" date="2024-06" db="EMBL/GenBank/DDBJ databases">
        <title>The Natural Products Discovery Center: Release of the First 8490 Sequenced Strains for Exploring Actinobacteria Biosynthetic Diversity.</title>
        <authorList>
            <person name="Kalkreuter E."/>
            <person name="Kautsar S.A."/>
            <person name="Yang D."/>
            <person name="Bader C.D."/>
            <person name="Teijaro C.N."/>
            <person name="Fluegel L."/>
            <person name="Davis C.M."/>
            <person name="Simpson J.R."/>
            <person name="Lauterbach L."/>
            <person name="Steele A.D."/>
            <person name="Gui C."/>
            <person name="Meng S."/>
            <person name="Li G."/>
            <person name="Viehrig K."/>
            <person name="Ye F."/>
            <person name="Su P."/>
            <person name="Kiefer A.F."/>
            <person name="Nichols A."/>
            <person name="Cepeda A.J."/>
            <person name="Yan W."/>
            <person name="Fan B."/>
            <person name="Jiang Y."/>
            <person name="Adhikari A."/>
            <person name="Zheng C.-J."/>
            <person name="Schuster L."/>
            <person name="Cowan T.M."/>
            <person name="Smanski M.J."/>
            <person name="Chevrette M.G."/>
            <person name="De Carvalho L.P.S."/>
            <person name="Shen B."/>
        </authorList>
    </citation>
    <scope>NUCLEOTIDE SEQUENCE [LARGE SCALE GENOMIC DNA]</scope>
    <source>
        <strain evidence="2 3">NPDC001694</strain>
    </source>
</reference>
<comment type="caution">
    <text evidence="2">The sequence shown here is derived from an EMBL/GenBank/DDBJ whole genome shotgun (WGS) entry which is preliminary data.</text>
</comment>
<organism evidence="2 3">
    <name type="scientific">Streptomyces sp. 900105755</name>
    <dbReference type="NCBI Taxonomy" id="3154389"/>
    <lineage>
        <taxon>Bacteria</taxon>
        <taxon>Bacillati</taxon>
        <taxon>Actinomycetota</taxon>
        <taxon>Actinomycetes</taxon>
        <taxon>Kitasatosporales</taxon>
        <taxon>Streptomycetaceae</taxon>
        <taxon>Streptomyces</taxon>
    </lineage>
</organism>
<proteinExistence type="predicted"/>
<evidence type="ECO:0000313" key="3">
    <source>
        <dbReference type="Proteomes" id="UP001490365"/>
    </source>
</evidence>
<dbReference type="RefSeq" id="WP_351962874.1">
    <property type="nucleotide sequence ID" value="NZ_JBEOZM010000082.1"/>
</dbReference>
<name>A0ABV1TXH0_9ACTN</name>
<evidence type="ECO:0000313" key="2">
    <source>
        <dbReference type="EMBL" id="MER6274682.1"/>
    </source>
</evidence>
<feature type="region of interest" description="Disordered" evidence="1">
    <location>
        <begin position="182"/>
        <end position="203"/>
    </location>
</feature>
<accession>A0ABV1TXH0</accession>
<feature type="compositionally biased region" description="Low complexity" evidence="1">
    <location>
        <begin position="182"/>
        <end position="202"/>
    </location>
</feature>
<keyword evidence="3" id="KW-1185">Reference proteome</keyword>
<sequence>MTIAARLITTITAPLDPASADAPQLVCWPNRTLLVQRGDAEVVALDVDEPDAGRGSEIRFPAPWPRRFGTVTVSPERDAAVFAGVHAALSVEATGATRWEMRHGCWGGCPVLHASFDEYADDRGHFYADSGSAAVSADGKLVWAHVRGPLASDGNVEDDQELWVVLDAVAGRGVGRMTTGTVASSSLHTSHSDPSQMGLSLGEGEEGSPVLWGRWDGQQLTAEQIGIERILLAVSPSGRRLLTVPVGQWSLSLHQLEHGAKVIRKLDAADAVPAHPRNAGTDRVYWDFEAAFVDEDSAVAGTSECDARYGPVRHWLVDVNGIDLLGELSYPLPVSGPARTAGDGRWYTISKDRTSLHLWELGQEN</sequence>